<organism evidence="2 3">
    <name type="scientific">Gomphillus americanus</name>
    <dbReference type="NCBI Taxonomy" id="1940652"/>
    <lineage>
        <taxon>Eukaryota</taxon>
        <taxon>Fungi</taxon>
        <taxon>Dikarya</taxon>
        <taxon>Ascomycota</taxon>
        <taxon>Pezizomycotina</taxon>
        <taxon>Lecanoromycetes</taxon>
        <taxon>OSLEUM clade</taxon>
        <taxon>Ostropomycetidae</taxon>
        <taxon>Ostropales</taxon>
        <taxon>Graphidaceae</taxon>
        <taxon>Gomphilloideae</taxon>
        <taxon>Gomphillus</taxon>
    </lineage>
</organism>
<evidence type="ECO:0000313" key="3">
    <source>
        <dbReference type="Proteomes" id="UP000664169"/>
    </source>
</evidence>
<protein>
    <submittedName>
        <fullName evidence="2">Uncharacterized protein</fullName>
    </submittedName>
</protein>
<name>A0A8H3FJE2_9LECA</name>
<comment type="caution">
    <text evidence="2">The sequence shown here is derived from an EMBL/GenBank/DDBJ whole genome shotgun (WGS) entry which is preliminary data.</text>
</comment>
<dbReference type="AlphaFoldDB" id="A0A8H3FJE2"/>
<evidence type="ECO:0000313" key="2">
    <source>
        <dbReference type="EMBL" id="CAF9923867.1"/>
    </source>
</evidence>
<dbReference type="OrthoDB" id="6077919at2759"/>
<accession>A0A8H3FJE2</accession>
<proteinExistence type="predicted"/>
<keyword evidence="3" id="KW-1185">Reference proteome</keyword>
<sequence>MHDTLYKRMKGPRGTDNLYSTEQGTQDPIAARWQSKKNGINPDTTVLVWSMNLNDLRIVRNSYNLEDMMQTPDYLH</sequence>
<dbReference type="EMBL" id="CAJPDQ010000020">
    <property type="protein sequence ID" value="CAF9923867.1"/>
    <property type="molecule type" value="Genomic_DNA"/>
</dbReference>
<dbReference type="Proteomes" id="UP000664169">
    <property type="component" value="Unassembled WGS sequence"/>
</dbReference>
<feature type="region of interest" description="Disordered" evidence="1">
    <location>
        <begin position="1"/>
        <end position="21"/>
    </location>
</feature>
<evidence type="ECO:0000256" key="1">
    <source>
        <dbReference type="SAM" id="MobiDB-lite"/>
    </source>
</evidence>
<gene>
    <name evidence="2" type="ORF">GOMPHAMPRED_003471</name>
</gene>
<reference evidence="2" key="1">
    <citation type="submission" date="2021-03" db="EMBL/GenBank/DDBJ databases">
        <authorList>
            <person name="Tagirdzhanova G."/>
        </authorList>
    </citation>
    <scope>NUCLEOTIDE SEQUENCE</scope>
</reference>